<dbReference type="InterPro" id="IPR018365">
    <property type="entry name" value="Cell_cycle_FtsW-rel_CS"/>
</dbReference>
<dbReference type="InterPro" id="IPR011923">
    <property type="entry name" value="RodA/MrdB"/>
</dbReference>
<comment type="subcellular location">
    <subcellularLocation>
        <location evidence="9">Cell inner membrane</location>
        <topology evidence="9">Multi-pass membrane protein</topology>
    </subcellularLocation>
    <subcellularLocation>
        <location evidence="1">Membrane</location>
        <topology evidence="1">Multi-pass membrane protein</topology>
    </subcellularLocation>
</comment>
<keyword evidence="10 14" id="KW-0121">Carboxypeptidase</keyword>
<protein>
    <recommendedName>
        <fullName evidence="9 10">Multifunctional fusion protein</fullName>
    </recommendedName>
    <domain>
        <recommendedName>
            <fullName evidence="9">Peptidoglycan glycosyltransferase MrdB</fullName>
            <shortName evidence="9">PGT</shortName>
            <ecNumber evidence="9">2.4.99.28</ecNumber>
        </recommendedName>
        <alternativeName>
            <fullName evidence="9">Cell elongation protein RodA</fullName>
        </alternativeName>
        <alternativeName>
            <fullName evidence="9">Cell wall polymerase</fullName>
        </alternativeName>
        <alternativeName>
            <fullName evidence="9">Peptidoglycan polymerase</fullName>
            <shortName evidence="9">PG polymerase</shortName>
        </alternativeName>
    </domain>
    <domain>
        <recommendedName>
            <fullName evidence="10">Peptidoglycan D,D-transpeptidase MrdA</fullName>
            <ecNumber evidence="10">3.4.16.4</ecNumber>
        </recommendedName>
        <alternativeName>
            <fullName evidence="10">Penicillin-binding protein 2</fullName>
            <shortName evidence="10">PBP-2</shortName>
        </alternativeName>
    </domain>
</protein>
<dbReference type="GO" id="GO:0008658">
    <property type="term" value="F:penicillin binding"/>
    <property type="evidence" value="ECO:0007669"/>
    <property type="project" value="InterPro"/>
</dbReference>
<evidence type="ECO:0000256" key="9">
    <source>
        <dbReference type="HAMAP-Rule" id="MF_02079"/>
    </source>
</evidence>
<feature type="transmembrane region" description="Helical" evidence="9">
    <location>
        <begin position="879"/>
        <end position="896"/>
    </location>
</feature>
<gene>
    <name evidence="10 14" type="primary">mrdA</name>
    <name evidence="9" type="synonym">mrdB</name>
    <name evidence="9" type="synonym">rodA</name>
    <name evidence="14" type="ORF">KTE52_18430</name>
</gene>
<evidence type="ECO:0000256" key="2">
    <source>
        <dbReference type="ARBA" id="ARBA00022519"/>
    </source>
</evidence>
<keyword evidence="4 9" id="KW-0812">Transmembrane</keyword>
<evidence type="ECO:0000256" key="4">
    <source>
        <dbReference type="ARBA" id="ARBA00022692"/>
    </source>
</evidence>
<feature type="compositionally biased region" description="Acidic residues" evidence="11">
    <location>
        <begin position="191"/>
        <end position="201"/>
    </location>
</feature>
<evidence type="ECO:0000256" key="7">
    <source>
        <dbReference type="ARBA" id="ARBA00022989"/>
    </source>
</evidence>
<organism evidence="14 15">
    <name type="scientific">Burkholderia multivorans</name>
    <dbReference type="NCBI Taxonomy" id="87883"/>
    <lineage>
        <taxon>Bacteria</taxon>
        <taxon>Pseudomonadati</taxon>
        <taxon>Pseudomonadota</taxon>
        <taxon>Betaproteobacteria</taxon>
        <taxon>Burkholderiales</taxon>
        <taxon>Burkholderiaceae</taxon>
        <taxon>Burkholderia</taxon>
        <taxon>Burkholderia cepacia complex</taxon>
    </lineage>
</organism>
<dbReference type="GO" id="GO:0005886">
    <property type="term" value="C:plasma membrane"/>
    <property type="evidence" value="ECO:0007669"/>
    <property type="project" value="UniProtKB-SubCell"/>
</dbReference>
<sequence>MTEFNDTQQQLSKFRLRVAAAGVFVFVCFGLLASRFFYLQLMQHGKYALQAEENRISVAPIVPNRGIITDRNGVILAKNYSAYTLEITPSKLDDTLENTIDKLSQIIPIDARDRRRFKKLQEDSKNFESLPIRTRLTDDEVARFTAQRFRFPGVDVRARLFRQYPLGTTAAHVIGYIGRISKRDQDRIDAMSDENDSDQETYDPRRDANNYKGTDYIGKIGVEQSYETELHGLTGFEEVEVTAGGRPVRTLSRTQATPGDNLVLSLDIGLQQVAEQAFAGKRGALVAIEPKTGDVLAFVSSPSFDPNSFVDGIDQQTWDELNNSPDKPLLNRPLHGTYPPGSTYKPFMALAGLTLGKRTPGWGFQDPGYFTFGGHTFRNDVRSGQGWVDMNKAIMVSNDTYFYMLARDLGVNAIANFMKPFGFGQITGIDIQGEARGILPSTDWKKKAFKKAAQQKWFDGETISLGIGQGYNSFTILQLAHATATLANNGIVMKPHLVKEIEDPITRARHLTVPKESGVIPLKQADIDVVKRGMENVIENPSGTAYKVFRGAPYLAAGKTGTAQVFSLQGGNYKGHLLAEHLRDHALFIAYAPVDHPQIALALIVENGGWGAQSAGPIARRVLDFYLVERQNAQNEAAAVAAAASATEPVNAPVIGDGSKPVTVAAGFKPLPQPVVPNAASAAQAASAASAAGASDTPGAAGAAAAGRAAVRGRPARRPLSCHGGRGRGKRRHRSLTEKGMQFDKRAWLDKIKQMFAGFDRPLALIVFLLLCVGIVTLYSASIDMPGRVEDQLRNILLTFVLMWVIANIPPTTLMRFAVPLYTFGVALLVAVALFGMTKKGAKRWLNVGVVIQPSEILKIATPLMLAWYYQRREGALRWYDFVAAFGILLVPVGLIAKQPDLGTGLLVFAAGFFVIYLAGLSFKLIVPVLVAGVIAVGSIAVFEERICQPEVQWPLMHDYQKHRVCTLLDPTSDPLGKGFHTIQAVIAIGSGGVLGKGYLKGTQAHLEFIPEKHTDFIFAVFSEEWGLVGGLVLLTLYMALIARGLYIAAQGATLFGRLLAGSLTLAFFVYAFVNIGMVSGVLPVVGVPLPFMSYGGTALTTLGIAIGMIMSVGRQRRLMKS</sequence>
<comment type="similarity">
    <text evidence="10">Belongs to the transpeptidase family. MrdA subfamily.</text>
</comment>
<evidence type="ECO:0000256" key="3">
    <source>
        <dbReference type="ARBA" id="ARBA00022670"/>
    </source>
</evidence>
<evidence type="ECO:0000256" key="6">
    <source>
        <dbReference type="ARBA" id="ARBA00022960"/>
    </source>
</evidence>
<feature type="active site" description="Acyl-ester intermediate" evidence="10">
    <location>
        <position position="342"/>
    </location>
</feature>
<evidence type="ECO:0000256" key="5">
    <source>
        <dbReference type="ARBA" id="ARBA00022801"/>
    </source>
</evidence>
<dbReference type="Pfam" id="PF00905">
    <property type="entry name" value="Transpeptidase"/>
    <property type="match status" value="1"/>
</dbReference>
<keyword evidence="9" id="KW-0573">Peptidoglycan synthesis</keyword>
<keyword evidence="9" id="KW-0328">Glycosyltransferase</keyword>
<keyword evidence="6 9" id="KW-0133">Cell shape</keyword>
<dbReference type="GO" id="GO:0006508">
    <property type="term" value="P:proteolysis"/>
    <property type="evidence" value="ECO:0007669"/>
    <property type="project" value="UniProtKB-KW"/>
</dbReference>
<comment type="similarity">
    <text evidence="9">Belongs to the SEDS family. MrdB/RodA subfamily.</text>
</comment>
<keyword evidence="3 10" id="KW-0645">Protease</keyword>
<dbReference type="HAMAP" id="MF_02081">
    <property type="entry name" value="MrdA_transpept"/>
    <property type="match status" value="1"/>
</dbReference>
<accession>A0AAP2HL91</accession>
<comment type="function">
    <text evidence="10">Catalyzes cross-linking of the peptidoglycan cell wall.</text>
</comment>
<dbReference type="EC" id="2.4.99.28" evidence="9"/>
<reference evidence="14" key="1">
    <citation type="submission" date="2021-06" db="EMBL/GenBank/DDBJ databases">
        <title>A collection of bacterial strains from the Burkholderia cepacia Research Laboratory and Repository.</title>
        <authorList>
            <person name="Lipuma J."/>
            <person name="Spilker T."/>
        </authorList>
    </citation>
    <scope>NUCLEOTIDE SEQUENCE</scope>
    <source>
        <strain evidence="14">AU37435</strain>
    </source>
</reference>
<feature type="transmembrane region" description="Helical" evidence="9">
    <location>
        <begin position="1059"/>
        <end position="1086"/>
    </location>
</feature>
<dbReference type="GO" id="GO:0008360">
    <property type="term" value="P:regulation of cell shape"/>
    <property type="evidence" value="ECO:0007669"/>
    <property type="project" value="UniProtKB-KW"/>
</dbReference>
<dbReference type="GO" id="GO:0009252">
    <property type="term" value="P:peptidoglycan biosynthetic process"/>
    <property type="evidence" value="ECO:0007669"/>
    <property type="project" value="UniProtKB-UniRule"/>
</dbReference>
<evidence type="ECO:0000259" key="12">
    <source>
        <dbReference type="Pfam" id="PF00905"/>
    </source>
</evidence>
<name>A0AAP2HL91_9BURK</name>
<evidence type="ECO:0000313" key="15">
    <source>
        <dbReference type="Proteomes" id="UP001196915"/>
    </source>
</evidence>
<feature type="transmembrane region" description="Helical" evidence="9">
    <location>
        <begin position="793"/>
        <end position="811"/>
    </location>
</feature>
<keyword evidence="2 9" id="KW-0997">Cell inner membrane</keyword>
<dbReference type="HAMAP" id="MF_02079">
    <property type="entry name" value="PGT_RodA"/>
    <property type="match status" value="1"/>
</dbReference>
<evidence type="ECO:0000259" key="13">
    <source>
        <dbReference type="Pfam" id="PF03717"/>
    </source>
</evidence>
<feature type="transmembrane region" description="Helical" evidence="9">
    <location>
        <begin position="1026"/>
        <end position="1047"/>
    </location>
</feature>
<comment type="function">
    <text evidence="9">Peptidoglycan polymerase that is essential for cell wall elongation.</text>
</comment>
<feature type="transmembrane region" description="Helical" evidence="9">
    <location>
        <begin position="902"/>
        <end position="920"/>
    </location>
</feature>
<dbReference type="InterPro" id="IPR001460">
    <property type="entry name" value="PCN-bd_Tpept"/>
</dbReference>
<feature type="transmembrane region" description="Helical" evidence="9">
    <location>
        <begin position="925"/>
        <end position="943"/>
    </location>
</feature>
<feature type="transmembrane region" description="Helical" evidence="9">
    <location>
        <begin position="18"/>
        <end position="38"/>
    </location>
</feature>
<feature type="domain" description="Penicillin-binding protein dimerisation" evidence="13">
    <location>
        <begin position="61"/>
        <end position="251"/>
    </location>
</feature>
<feature type="transmembrane region" description="Helical" evidence="9">
    <location>
        <begin position="763"/>
        <end position="781"/>
    </location>
</feature>
<dbReference type="InterPro" id="IPR005311">
    <property type="entry name" value="PBP_dimer"/>
</dbReference>
<feature type="transmembrane region" description="Helical" evidence="9">
    <location>
        <begin position="1092"/>
        <end position="1113"/>
    </location>
</feature>
<evidence type="ECO:0000313" key="14">
    <source>
        <dbReference type="EMBL" id="MBU9358314.1"/>
    </source>
</evidence>
<dbReference type="Pfam" id="PF03717">
    <property type="entry name" value="PBP_dimer"/>
    <property type="match status" value="1"/>
</dbReference>
<feature type="region of interest" description="Disordered" evidence="11">
    <location>
        <begin position="190"/>
        <end position="210"/>
    </location>
</feature>
<feature type="compositionally biased region" description="Basic residues" evidence="11">
    <location>
        <begin position="725"/>
        <end position="734"/>
    </location>
</feature>
<dbReference type="NCBIfam" id="TIGR03423">
    <property type="entry name" value="pbp2_mrdA"/>
    <property type="match status" value="1"/>
</dbReference>
<dbReference type="NCBIfam" id="TIGR02210">
    <property type="entry name" value="rodA_shape"/>
    <property type="match status" value="1"/>
</dbReference>
<dbReference type="GO" id="GO:0071555">
    <property type="term" value="P:cell wall organization"/>
    <property type="evidence" value="ECO:0007669"/>
    <property type="project" value="UniProtKB-KW"/>
</dbReference>
<dbReference type="GO" id="GO:0008955">
    <property type="term" value="F:peptidoglycan glycosyltransferase activity"/>
    <property type="evidence" value="ECO:0007669"/>
    <property type="project" value="UniProtKB-UniRule"/>
</dbReference>
<evidence type="ECO:0000256" key="1">
    <source>
        <dbReference type="ARBA" id="ARBA00004141"/>
    </source>
</evidence>
<dbReference type="PANTHER" id="PTHR30627">
    <property type="entry name" value="PEPTIDOGLYCAN D,D-TRANSPEPTIDASE"/>
    <property type="match status" value="1"/>
</dbReference>
<proteinExistence type="inferred from homology"/>
<dbReference type="Pfam" id="PF01098">
    <property type="entry name" value="FTSW_RODA_SPOVE"/>
    <property type="match status" value="1"/>
</dbReference>
<dbReference type="AlphaFoldDB" id="A0AAP2HL91"/>
<dbReference type="PROSITE" id="PS00428">
    <property type="entry name" value="FTSW_RODA_SPOVE"/>
    <property type="match status" value="1"/>
</dbReference>
<comment type="caution">
    <text evidence="10">Lacks conserved residue(s) required for the propagation of feature annotation.</text>
</comment>
<evidence type="ECO:0000256" key="8">
    <source>
        <dbReference type="ARBA" id="ARBA00023136"/>
    </source>
</evidence>
<feature type="region of interest" description="Disordered" evidence="11">
    <location>
        <begin position="705"/>
        <end position="737"/>
    </location>
</feature>
<keyword evidence="9" id="KW-0808">Transferase</keyword>
<comment type="caution">
    <text evidence="14">The sequence shown here is derived from an EMBL/GenBank/DDBJ whole genome shotgun (WGS) entry which is preliminary data.</text>
</comment>
<comment type="catalytic activity">
    <reaction evidence="9">
        <text>[GlcNAc-(1-&gt;4)-Mur2Ac(oyl-L-Ala-gamma-D-Glu-L-Lys-D-Ala-D-Ala)](n)-di-trans,octa-cis-undecaprenyl diphosphate + beta-D-GlcNAc-(1-&gt;4)-Mur2Ac(oyl-L-Ala-gamma-D-Glu-L-Lys-D-Ala-D-Ala)-di-trans,octa-cis-undecaprenyl diphosphate = [GlcNAc-(1-&gt;4)-Mur2Ac(oyl-L-Ala-gamma-D-Glu-L-Lys-D-Ala-D-Ala)](n+1)-di-trans,octa-cis-undecaprenyl diphosphate + di-trans,octa-cis-undecaprenyl diphosphate + H(+)</text>
        <dbReference type="Rhea" id="RHEA:23708"/>
        <dbReference type="Rhea" id="RHEA-COMP:9602"/>
        <dbReference type="Rhea" id="RHEA-COMP:9603"/>
        <dbReference type="ChEBI" id="CHEBI:15378"/>
        <dbReference type="ChEBI" id="CHEBI:58405"/>
        <dbReference type="ChEBI" id="CHEBI:60033"/>
        <dbReference type="ChEBI" id="CHEBI:78435"/>
        <dbReference type="EC" id="2.4.99.28"/>
    </reaction>
</comment>
<keyword evidence="9" id="KW-1003">Cell membrane</keyword>
<comment type="pathway">
    <text evidence="9">Cell wall biogenesis; peptidoglycan biosynthesis.</text>
</comment>
<evidence type="ECO:0000256" key="11">
    <source>
        <dbReference type="SAM" id="MobiDB-lite"/>
    </source>
</evidence>
<comment type="catalytic activity">
    <reaction evidence="10">
        <text>Preferential cleavage: (Ac)2-L-Lys-D-Ala-|-D-Ala. Also transpeptidation of peptidyl-alanyl moieties that are N-acyl substituents of D-alanine.</text>
        <dbReference type="EC" id="3.4.16.4"/>
    </reaction>
</comment>
<feature type="domain" description="Penicillin-binding protein transpeptidase" evidence="12">
    <location>
        <begin position="283"/>
        <end position="623"/>
    </location>
</feature>
<dbReference type="GO" id="GO:0051301">
    <property type="term" value="P:cell division"/>
    <property type="evidence" value="ECO:0007669"/>
    <property type="project" value="InterPro"/>
</dbReference>
<evidence type="ECO:0000256" key="10">
    <source>
        <dbReference type="HAMAP-Rule" id="MF_02081"/>
    </source>
</evidence>
<dbReference type="EC" id="3.4.16.4" evidence="10"/>
<dbReference type="PANTHER" id="PTHR30627:SF2">
    <property type="entry name" value="PEPTIDOGLYCAN D,D-TRANSPEPTIDASE MRDA"/>
    <property type="match status" value="1"/>
</dbReference>
<keyword evidence="7 9" id="KW-1133">Transmembrane helix</keyword>
<dbReference type="InterPro" id="IPR050515">
    <property type="entry name" value="Beta-lactam/transpept"/>
</dbReference>
<dbReference type="InterPro" id="IPR001182">
    <property type="entry name" value="FtsW/RodA"/>
</dbReference>
<dbReference type="EMBL" id="JAHPMX010000009">
    <property type="protein sequence ID" value="MBU9358314.1"/>
    <property type="molecule type" value="Genomic_DNA"/>
</dbReference>
<dbReference type="GO" id="GO:0009002">
    <property type="term" value="F:serine-type D-Ala-D-Ala carboxypeptidase activity"/>
    <property type="evidence" value="ECO:0007669"/>
    <property type="project" value="UniProtKB-UniRule"/>
</dbReference>
<dbReference type="Proteomes" id="UP001196915">
    <property type="component" value="Unassembled WGS sequence"/>
</dbReference>
<keyword evidence="5 10" id="KW-0378">Hydrolase</keyword>
<keyword evidence="9" id="KW-0961">Cell wall biogenesis/degradation</keyword>
<keyword evidence="8 9" id="KW-0472">Membrane</keyword>
<dbReference type="InterPro" id="IPR017790">
    <property type="entry name" value="Penicillin-binding_protein_2"/>
</dbReference>
<feature type="transmembrane region" description="Helical" evidence="9">
    <location>
        <begin position="817"/>
        <end position="837"/>
    </location>
</feature>
<dbReference type="GO" id="GO:0071972">
    <property type="term" value="F:peptidoglycan L,D-transpeptidase activity"/>
    <property type="evidence" value="ECO:0007669"/>
    <property type="project" value="TreeGrafter"/>
</dbReference>